<evidence type="ECO:0000259" key="2">
    <source>
        <dbReference type="Pfam" id="PF22905"/>
    </source>
</evidence>
<evidence type="ECO:0000313" key="4">
    <source>
        <dbReference type="Proteomes" id="UP000465241"/>
    </source>
</evidence>
<proteinExistence type="predicted"/>
<feature type="domain" description="Predicted hydrolase N-terminal" evidence="2">
    <location>
        <begin position="16"/>
        <end position="163"/>
    </location>
</feature>
<dbReference type="Proteomes" id="UP000465241">
    <property type="component" value="Unassembled WGS sequence"/>
</dbReference>
<sequence>MADRRRDPGGRPRGDQRPADAFHAAGSHLKDADDQLNAARKRFTDSWDGEDTVEHPINDSAEVQRVSAALGGQPDELAKIAKTLQQTAAALATAQRDSAALIADLNADLVDIDNEIAAEVNTLPYLAAESIGDAQKATKAVLDSIQSIRGAYIGQLHSGETALMESGYVPGAIDESDAVPGDTPKEAVDEYVKSGQLERDRAIVANAPGGEKNHGHLGWSMDEVAADRRLDDYTSITDPATGAARYEGPQEQEEAARLAGSRLADWNMANSVGPVAKDPVLGGDMRDRSNARLSRPASSGGCWRWRSEASAREICGCTALPGRICGMACWGSASWLCPLCSTGLSTPCMSNVLPEGRFCSSQSCRWFRRGCSPCVM</sequence>
<dbReference type="InterPro" id="IPR054469">
    <property type="entry name" value="Pred_hydrolase_N"/>
</dbReference>
<keyword evidence="4" id="KW-1185">Reference proteome</keyword>
<comment type="caution">
    <text evidence="3">The sequence shown here is derived from an EMBL/GenBank/DDBJ whole genome shotgun (WGS) entry which is preliminary data.</text>
</comment>
<feature type="compositionally biased region" description="Basic and acidic residues" evidence="1">
    <location>
        <begin position="1"/>
        <end position="20"/>
    </location>
</feature>
<gene>
    <name evidence="3" type="ORF">MMUR_57420</name>
</gene>
<feature type="region of interest" description="Disordered" evidence="1">
    <location>
        <begin position="1"/>
        <end position="34"/>
    </location>
</feature>
<name>A0A7I9WWF3_9MYCO</name>
<organism evidence="3 4">
    <name type="scientific">Mycolicibacterium murale</name>
    <dbReference type="NCBI Taxonomy" id="182220"/>
    <lineage>
        <taxon>Bacteria</taxon>
        <taxon>Bacillati</taxon>
        <taxon>Actinomycetota</taxon>
        <taxon>Actinomycetes</taxon>
        <taxon>Mycobacteriales</taxon>
        <taxon>Mycobacteriaceae</taxon>
        <taxon>Mycolicibacterium</taxon>
    </lineage>
</organism>
<protein>
    <recommendedName>
        <fullName evidence="2">Predicted hydrolase N-terminal domain-containing protein</fullName>
    </recommendedName>
</protein>
<dbReference type="AlphaFoldDB" id="A0A7I9WWF3"/>
<evidence type="ECO:0000313" key="3">
    <source>
        <dbReference type="EMBL" id="GFG61606.1"/>
    </source>
</evidence>
<evidence type="ECO:0000256" key="1">
    <source>
        <dbReference type="SAM" id="MobiDB-lite"/>
    </source>
</evidence>
<dbReference type="EMBL" id="BLKT01000003">
    <property type="protein sequence ID" value="GFG61606.1"/>
    <property type="molecule type" value="Genomic_DNA"/>
</dbReference>
<accession>A0A7I9WWF3</accession>
<reference evidence="3 4" key="1">
    <citation type="journal article" date="2019" name="Emerg. Microbes Infect.">
        <title>Comprehensive subspecies identification of 175 nontuberculous mycobacteria species based on 7547 genomic profiles.</title>
        <authorList>
            <person name="Matsumoto Y."/>
            <person name="Kinjo T."/>
            <person name="Motooka D."/>
            <person name="Nabeya D."/>
            <person name="Jung N."/>
            <person name="Uechi K."/>
            <person name="Horii T."/>
            <person name="Iida T."/>
            <person name="Fujita J."/>
            <person name="Nakamura S."/>
        </authorList>
    </citation>
    <scope>NUCLEOTIDE SEQUENCE [LARGE SCALE GENOMIC DNA]</scope>
    <source>
        <strain evidence="3 4">JCM 13392</strain>
    </source>
</reference>
<dbReference type="Pfam" id="PF22905">
    <property type="entry name" value="Hydro_N_hd"/>
    <property type="match status" value="1"/>
</dbReference>